<sequence length="46" mass="5135">MNQFSAAARSQQGFKPLSYSAIGRILIVTPMVVLLWLAIYWAVLLP</sequence>
<name>A0A1G7Z6A8_9VIBR</name>
<protein>
    <submittedName>
        <fullName evidence="2">Uncharacterized protein</fullName>
    </submittedName>
</protein>
<dbReference type="Proteomes" id="UP000198854">
    <property type="component" value="Unassembled WGS sequence"/>
</dbReference>
<evidence type="ECO:0000313" key="3">
    <source>
        <dbReference type="Proteomes" id="UP000198854"/>
    </source>
</evidence>
<dbReference type="RefSeq" id="WP_176765545.1">
    <property type="nucleotide sequence ID" value="NZ_FNDD01000007.1"/>
</dbReference>
<feature type="transmembrane region" description="Helical" evidence="1">
    <location>
        <begin position="21"/>
        <end position="43"/>
    </location>
</feature>
<dbReference type="EMBL" id="FNDD01000007">
    <property type="protein sequence ID" value="SDH04283.1"/>
    <property type="molecule type" value="Genomic_DNA"/>
</dbReference>
<gene>
    <name evidence="2" type="ORF">SAMN04488136_10723</name>
</gene>
<evidence type="ECO:0000256" key="1">
    <source>
        <dbReference type="SAM" id="Phobius"/>
    </source>
</evidence>
<reference evidence="2 3" key="1">
    <citation type="submission" date="2016-10" db="EMBL/GenBank/DDBJ databases">
        <authorList>
            <person name="de Groot N.N."/>
        </authorList>
    </citation>
    <scope>NUCLEOTIDE SEQUENCE [LARGE SCALE GENOMIC DNA]</scope>
    <source>
        <strain evidence="2 3">CGMCC 1.10228</strain>
    </source>
</reference>
<dbReference type="AlphaFoldDB" id="A0A1G7Z6A8"/>
<keyword evidence="1" id="KW-1133">Transmembrane helix</keyword>
<keyword evidence="3" id="KW-1185">Reference proteome</keyword>
<keyword evidence="1" id="KW-0472">Membrane</keyword>
<keyword evidence="1" id="KW-0812">Transmembrane</keyword>
<evidence type="ECO:0000313" key="2">
    <source>
        <dbReference type="EMBL" id="SDH04283.1"/>
    </source>
</evidence>
<proteinExistence type="predicted"/>
<accession>A0A1G7Z6A8</accession>
<dbReference type="STRING" id="861298.SAMN04488136_10723"/>
<organism evidence="2 3">
    <name type="scientific">Vibrio xiamenensis</name>
    <dbReference type="NCBI Taxonomy" id="861298"/>
    <lineage>
        <taxon>Bacteria</taxon>
        <taxon>Pseudomonadati</taxon>
        <taxon>Pseudomonadota</taxon>
        <taxon>Gammaproteobacteria</taxon>
        <taxon>Vibrionales</taxon>
        <taxon>Vibrionaceae</taxon>
        <taxon>Vibrio</taxon>
    </lineage>
</organism>